<dbReference type="Pfam" id="PF00392">
    <property type="entry name" value="GntR"/>
    <property type="match status" value="1"/>
</dbReference>
<dbReference type="Gene3D" id="1.10.10.10">
    <property type="entry name" value="Winged helix-like DNA-binding domain superfamily/Winged helix DNA-binding domain"/>
    <property type="match status" value="1"/>
</dbReference>
<keyword evidence="1" id="KW-0805">Transcription regulation</keyword>
<dbReference type="PANTHER" id="PTHR43537:SF5">
    <property type="entry name" value="UXU OPERON TRANSCRIPTIONAL REGULATOR"/>
    <property type="match status" value="1"/>
</dbReference>
<dbReference type="SUPFAM" id="SSF46785">
    <property type="entry name" value="Winged helix' DNA-binding domain"/>
    <property type="match status" value="1"/>
</dbReference>
<keyword evidence="3" id="KW-0804">Transcription</keyword>
<reference evidence="5" key="1">
    <citation type="submission" date="2023-01" db="EMBL/GenBank/DDBJ databases">
        <title>Comparative Genomic Analysis of the Clinically-Derived Winkia Strain NY0527 Provides Evidence into the Taxonomic Reassignment of Winkia neuii and Characterizes Their Virulence Traits.</title>
        <authorList>
            <person name="Cai X."/>
            <person name="Peng Y."/>
            <person name="Li M."/>
            <person name="Qiu Y."/>
            <person name="Wang Y."/>
            <person name="Xu L."/>
            <person name="Hou Q."/>
        </authorList>
    </citation>
    <scope>NUCLEOTIDE SEQUENCE</scope>
    <source>
        <strain evidence="5">NY0527</strain>
    </source>
</reference>
<evidence type="ECO:0000313" key="5">
    <source>
        <dbReference type="EMBL" id="WCE45924.1"/>
    </source>
</evidence>
<dbReference type="EMBL" id="CP116394">
    <property type="protein sequence ID" value="WCE45924.1"/>
    <property type="molecule type" value="Genomic_DNA"/>
</dbReference>
<proteinExistence type="predicted"/>
<dbReference type="KEGG" id="wne:PIG85_09815"/>
<dbReference type="InterPro" id="IPR036390">
    <property type="entry name" value="WH_DNA-bd_sf"/>
</dbReference>
<evidence type="ECO:0000256" key="3">
    <source>
        <dbReference type="ARBA" id="ARBA00023163"/>
    </source>
</evidence>
<evidence type="ECO:0000256" key="2">
    <source>
        <dbReference type="ARBA" id="ARBA00023125"/>
    </source>
</evidence>
<dbReference type="SMART" id="SM00895">
    <property type="entry name" value="FCD"/>
    <property type="match status" value="1"/>
</dbReference>
<dbReference type="AlphaFoldDB" id="A0AB38XP34"/>
<dbReference type="Pfam" id="PF07729">
    <property type="entry name" value="FCD"/>
    <property type="match status" value="1"/>
</dbReference>
<dbReference type="InterPro" id="IPR008920">
    <property type="entry name" value="TF_FadR/GntR_C"/>
</dbReference>
<dbReference type="InterPro" id="IPR011711">
    <property type="entry name" value="GntR_C"/>
</dbReference>
<dbReference type="Gene3D" id="1.20.120.530">
    <property type="entry name" value="GntR ligand-binding domain-like"/>
    <property type="match status" value="1"/>
</dbReference>
<name>A0AB38XP34_9ACTO</name>
<evidence type="ECO:0000256" key="1">
    <source>
        <dbReference type="ARBA" id="ARBA00023015"/>
    </source>
</evidence>
<protein>
    <submittedName>
        <fullName evidence="5">FadR/GntR family transcriptional regulator</fullName>
    </submittedName>
</protein>
<feature type="domain" description="HTH gntR-type" evidence="4">
    <location>
        <begin position="28"/>
        <end position="96"/>
    </location>
</feature>
<dbReference type="GO" id="GO:0003700">
    <property type="term" value="F:DNA-binding transcription factor activity"/>
    <property type="evidence" value="ECO:0007669"/>
    <property type="project" value="InterPro"/>
</dbReference>
<evidence type="ECO:0000259" key="4">
    <source>
        <dbReference type="PROSITE" id="PS50949"/>
    </source>
</evidence>
<dbReference type="GO" id="GO:0003677">
    <property type="term" value="F:DNA binding"/>
    <property type="evidence" value="ECO:0007669"/>
    <property type="project" value="UniProtKB-KW"/>
</dbReference>
<dbReference type="RefSeq" id="WP_004808119.1">
    <property type="nucleotide sequence ID" value="NZ_CP116394.1"/>
</dbReference>
<dbReference type="SMART" id="SM00345">
    <property type="entry name" value="HTH_GNTR"/>
    <property type="match status" value="1"/>
</dbReference>
<dbReference type="CDD" id="cd07377">
    <property type="entry name" value="WHTH_GntR"/>
    <property type="match status" value="1"/>
</dbReference>
<organism evidence="5 6">
    <name type="scientific">Winkia neuii subsp. anitrata</name>
    <dbReference type="NCBI Taxonomy" id="29318"/>
    <lineage>
        <taxon>Bacteria</taxon>
        <taxon>Bacillati</taxon>
        <taxon>Actinomycetota</taxon>
        <taxon>Actinomycetes</taxon>
        <taxon>Actinomycetales</taxon>
        <taxon>Actinomycetaceae</taxon>
        <taxon>Winkia</taxon>
    </lineage>
</organism>
<dbReference type="InterPro" id="IPR000524">
    <property type="entry name" value="Tscrpt_reg_HTH_GntR"/>
</dbReference>
<dbReference type="PRINTS" id="PR00035">
    <property type="entry name" value="HTHGNTR"/>
</dbReference>
<dbReference type="SUPFAM" id="SSF48008">
    <property type="entry name" value="GntR ligand-binding domain-like"/>
    <property type="match status" value="1"/>
</dbReference>
<dbReference type="PROSITE" id="PS50949">
    <property type="entry name" value="HTH_GNTR"/>
    <property type="match status" value="1"/>
</dbReference>
<gene>
    <name evidence="5" type="ORF">PIG85_09815</name>
</gene>
<dbReference type="InterPro" id="IPR036388">
    <property type="entry name" value="WH-like_DNA-bd_sf"/>
</dbReference>
<keyword evidence="2" id="KW-0238">DNA-binding</keyword>
<accession>A0AB38XP34</accession>
<evidence type="ECO:0000313" key="6">
    <source>
        <dbReference type="Proteomes" id="UP001211044"/>
    </source>
</evidence>
<sequence>MKKTSDILSSLPPTLTGYEQTKLEQRFTSRTDSTIESVEQYIISERLKPGDPLPTEAELCKLLGVSRSSVREAMKQLQALDIVATKQGKGAFVSNMSLSPLVNTLVLRSSMGNGSLGTLDEVVSMRKYLDIGVGHDLVEKRDQTDLKKIKELRDLVKLMISKSTTGRSYIQEDIAFHRGLISILQNQLLDEMMSAMWLIHMAVVPSLPADAAGLIATAKAHGAMLQAIEDGDIGAYYRAVEDHYQPLRYRMSAAGRH</sequence>
<dbReference type="Proteomes" id="UP001211044">
    <property type="component" value="Chromosome"/>
</dbReference>
<dbReference type="PANTHER" id="PTHR43537">
    <property type="entry name" value="TRANSCRIPTIONAL REGULATOR, GNTR FAMILY"/>
    <property type="match status" value="1"/>
</dbReference>